<evidence type="ECO:0000313" key="1">
    <source>
        <dbReference type="EMBL" id="MQS17853.1"/>
    </source>
</evidence>
<dbReference type="EMBL" id="WBOF01000007">
    <property type="protein sequence ID" value="MQS17853.1"/>
    <property type="molecule type" value="Genomic_DNA"/>
</dbReference>
<dbReference type="Proteomes" id="UP000450000">
    <property type="component" value="Unassembled WGS sequence"/>
</dbReference>
<organism evidence="1 2">
    <name type="scientific">Streptomyces kaniharaensis</name>
    <dbReference type="NCBI Taxonomy" id="212423"/>
    <lineage>
        <taxon>Bacteria</taxon>
        <taxon>Bacillati</taxon>
        <taxon>Actinomycetota</taxon>
        <taxon>Actinomycetes</taxon>
        <taxon>Kitasatosporales</taxon>
        <taxon>Streptomycetaceae</taxon>
        <taxon>Streptomyces</taxon>
    </lineage>
</organism>
<dbReference type="AlphaFoldDB" id="A0A6N7L6N9"/>
<proteinExistence type="predicted"/>
<reference evidence="1 2" key="1">
    <citation type="submission" date="2019-09" db="EMBL/GenBank/DDBJ databases">
        <title>Genome Sequences of Streptomyces kaniharaensis ATCC 21070.</title>
        <authorList>
            <person name="Zhu W."/>
            <person name="De Crecy-Lagard V."/>
            <person name="Richards N.G."/>
        </authorList>
    </citation>
    <scope>NUCLEOTIDE SEQUENCE [LARGE SCALE GENOMIC DNA]</scope>
    <source>
        <strain evidence="1 2">SF-557</strain>
    </source>
</reference>
<sequence length="213" mass="22543">MCGAKLRKPGAGQRPDYCSRSCSSKAYRSRRAAAVEQQLAAARVAVQPAADRDGPLGEILRLAAAVHGTAVQFVDALDAGLDPAVTAEHFTAALSALHRDLLHQAALTTGRRAAIPAQRARPTALTPPLTLTLGGCEPVLDLALGWQLSGRAADTSAYWILDHGHIVGWVERSPAGGWHAVSDGALLDADERTRPGPWRDHVLAGLRLVPEHT</sequence>
<comment type="caution">
    <text evidence="1">The sequence shown here is derived from an EMBL/GenBank/DDBJ whole genome shotgun (WGS) entry which is preliminary data.</text>
</comment>
<gene>
    <name evidence="1" type="ORF">F7Q99_38115</name>
</gene>
<accession>A0A6N7L6N9</accession>
<keyword evidence="2" id="KW-1185">Reference proteome</keyword>
<evidence type="ECO:0000313" key="2">
    <source>
        <dbReference type="Proteomes" id="UP000450000"/>
    </source>
</evidence>
<name>A0A6N7L6N9_9ACTN</name>
<protein>
    <submittedName>
        <fullName evidence="1">Uncharacterized protein</fullName>
    </submittedName>
</protein>
<dbReference type="RefSeq" id="WP_153471569.1">
    <property type="nucleotide sequence ID" value="NZ_WBOF01000007.1"/>
</dbReference>